<gene>
    <name evidence="1" type="ORF">J2T15_003899</name>
</gene>
<organism evidence="1 2">
    <name type="scientific">Paenibacillus harenae</name>
    <dbReference type="NCBI Taxonomy" id="306543"/>
    <lineage>
        <taxon>Bacteria</taxon>
        <taxon>Bacillati</taxon>
        <taxon>Bacillota</taxon>
        <taxon>Bacilli</taxon>
        <taxon>Bacillales</taxon>
        <taxon>Paenibacillaceae</taxon>
        <taxon>Paenibacillus</taxon>
    </lineage>
</organism>
<dbReference type="Proteomes" id="UP001229346">
    <property type="component" value="Unassembled WGS sequence"/>
</dbReference>
<comment type="caution">
    <text evidence="1">The sequence shown here is derived from an EMBL/GenBank/DDBJ whole genome shotgun (WGS) entry which is preliminary data.</text>
</comment>
<dbReference type="EMBL" id="JAUSSU010000007">
    <property type="protein sequence ID" value="MDQ0114444.1"/>
    <property type="molecule type" value="Genomic_DNA"/>
</dbReference>
<evidence type="ECO:0000313" key="1">
    <source>
        <dbReference type="EMBL" id="MDQ0114444.1"/>
    </source>
</evidence>
<keyword evidence="2" id="KW-1185">Reference proteome</keyword>
<reference evidence="1 2" key="1">
    <citation type="submission" date="2023-07" db="EMBL/GenBank/DDBJ databases">
        <title>Sorghum-associated microbial communities from plants grown in Nebraska, USA.</title>
        <authorList>
            <person name="Schachtman D."/>
        </authorList>
    </citation>
    <scope>NUCLEOTIDE SEQUENCE [LARGE SCALE GENOMIC DNA]</scope>
    <source>
        <strain evidence="1 2">CC482</strain>
    </source>
</reference>
<protein>
    <submittedName>
        <fullName evidence="1">Uncharacterized protein</fullName>
    </submittedName>
</protein>
<evidence type="ECO:0000313" key="2">
    <source>
        <dbReference type="Proteomes" id="UP001229346"/>
    </source>
</evidence>
<name>A0ABT9U8B4_PAEHA</name>
<dbReference type="RefSeq" id="WP_307205778.1">
    <property type="nucleotide sequence ID" value="NZ_JAUSST010000001.1"/>
</dbReference>
<accession>A0ABT9U8B4</accession>
<proteinExistence type="predicted"/>
<sequence>MTAYQQFKEEKLKIDDFIERRYKIAEVKEDLNGASVVMEHPGGERTAIQILTADARKYLVNAIIKQINAS</sequence>